<protein>
    <submittedName>
        <fullName evidence="1">Uncharacterized protein</fullName>
    </submittedName>
</protein>
<evidence type="ECO:0000313" key="2">
    <source>
        <dbReference type="Proteomes" id="UP000712673"/>
    </source>
</evidence>
<proteinExistence type="predicted"/>
<name>A0A937W2P0_UNCTE</name>
<gene>
    <name evidence="1" type="ORF">FJZ47_18720</name>
</gene>
<organism evidence="1 2">
    <name type="scientific">Tectimicrobiota bacterium</name>
    <dbReference type="NCBI Taxonomy" id="2528274"/>
    <lineage>
        <taxon>Bacteria</taxon>
        <taxon>Pseudomonadati</taxon>
        <taxon>Nitrospinota/Tectimicrobiota group</taxon>
        <taxon>Candidatus Tectimicrobiota</taxon>
    </lineage>
</organism>
<dbReference type="EMBL" id="VGLS01000694">
    <property type="protein sequence ID" value="MBM3225813.1"/>
    <property type="molecule type" value="Genomic_DNA"/>
</dbReference>
<reference evidence="1" key="1">
    <citation type="submission" date="2019-03" db="EMBL/GenBank/DDBJ databases">
        <title>Lake Tanganyika Metagenome-Assembled Genomes (MAGs).</title>
        <authorList>
            <person name="Tran P."/>
        </authorList>
    </citation>
    <scope>NUCLEOTIDE SEQUENCE</scope>
    <source>
        <strain evidence="1">K_DeepCast_65m_m2_066</strain>
    </source>
</reference>
<dbReference type="Proteomes" id="UP000712673">
    <property type="component" value="Unassembled WGS sequence"/>
</dbReference>
<dbReference type="AlphaFoldDB" id="A0A937W2P0"/>
<evidence type="ECO:0000313" key="1">
    <source>
        <dbReference type="EMBL" id="MBM3225813.1"/>
    </source>
</evidence>
<accession>A0A937W2P0</accession>
<sequence length="81" mass="9266">MTYTEMLETLKKLTLTERLALMEAVLHLMREELQQHEQQPAIYERTAQLAAAAQALLPDYTTDTALTSFTALDGEDFYEAR</sequence>
<comment type="caution">
    <text evidence="1">The sequence shown here is derived from an EMBL/GenBank/DDBJ whole genome shotgun (WGS) entry which is preliminary data.</text>
</comment>